<dbReference type="Pfam" id="PF05239">
    <property type="entry name" value="PRC"/>
    <property type="match status" value="1"/>
</dbReference>
<proteinExistence type="predicted"/>
<feature type="domain" description="PRC-barrel" evidence="1">
    <location>
        <begin position="108"/>
        <end position="158"/>
    </location>
</feature>
<accession>A0ABT5YHN8</accession>
<name>A0ABT5YHN8_9PROT</name>
<dbReference type="SUPFAM" id="SSF50346">
    <property type="entry name" value="PRC-barrel domain"/>
    <property type="match status" value="1"/>
</dbReference>
<dbReference type="InterPro" id="IPR011033">
    <property type="entry name" value="PRC_barrel-like_sf"/>
</dbReference>
<protein>
    <submittedName>
        <fullName evidence="2">PRC-barrel domain-containing protein</fullName>
    </submittedName>
</protein>
<gene>
    <name evidence="2" type="ORF">P2G67_00535</name>
</gene>
<dbReference type="EMBL" id="JARHUD010000001">
    <property type="protein sequence ID" value="MDF2094456.1"/>
    <property type="molecule type" value="Genomic_DNA"/>
</dbReference>
<keyword evidence="3" id="KW-1185">Reference proteome</keyword>
<evidence type="ECO:0000313" key="2">
    <source>
        <dbReference type="EMBL" id="MDF2094456.1"/>
    </source>
</evidence>
<organism evidence="2 3">
    <name type="scientific">Aquibaculum arenosum</name>
    <dbReference type="NCBI Taxonomy" id="3032591"/>
    <lineage>
        <taxon>Bacteria</taxon>
        <taxon>Pseudomonadati</taxon>
        <taxon>Pseudomonadota</taxon>
        <taxon>Alphaproteobacteria</taxon>
        <taxon>Rhodospirillales</taxon>
        <taxon>Rhodovibrionaceae</taxon>
        <taxon>Aquibaculum</taxon>
    </lineage>
</organism>
<comment type="caution">
    <text evidence="2">The sequence shown here is derived from an EMBL/GenBank/DDBJ whole genome shotgun (WGS) entry which is preliminary data.</text>
</comment>
<reference evidence="2 3" key="1">
    <citation type="submission" date="2023-03" db="EMBL/GenBank/DDBJ databases">
        <title>Fodinicurvata sp. CAU 1616 isolated from sea sendiment.</title>
        <authorList>
            <person name="Kim W."/>
        </authorList>
    </citation>
    <scope>NUCLEOTIDE SEQUENCE [LARGE SCALE GENOMIC DNA]</scope>
    <source>
        <strain evidence="2 3">CAU 1616</strain>
    </source>
</reference>
<dbReference type="Proteomes" id="UP001215503">
    <property type="component" value="Unassembled WGS sequence"/>
</dbReference>
<evidence type="ECO:0000259" key="1">
    <source>
        <dbReference type="Pfam" id="PF05239"/>
    </source>
</evidence>
<dbReference type="Gene3D" id="2.30.30.240">
    <property type="entry name" value="PRC-barrel domain"/>
    <property type="match status" value="1"/>
</dbReference>
<dbReference type="RefSeq" id="WP_275818981.1">
    <property type="nucleotide sequence ID" value="NZ_JARHUD010000001.1"/>
</dbReference>
<dbReference type="InterPro" id="IPR027275">
    <property type="entry name" value="PRC-brl_dom"/>
</dbReference>
<evidence type="ECO:0000313" key="3">
    <source>
        <dbReference type="Proteomes" id="UP001215503"/>
    </source>
</evidence>
<sequence length="180" mass="18358">MVGRDGTRGSLTTLVFAGLIGGVLTTPAAAEDNLPHLDPHVVPPENEQIRGAENADLAVMLAPFSAEGENRSTAPNDGSVALMPLDRHQAAGLYHRGLSLQAAIGGALRDADGSAAGKVTAVLVGDGEPIALLARKGGFLGFGGREFVVPLSAIVIEDSTADSLRLAVSGAQLALLPEYD</sequence>